<dbReference type="EMBL" id="JBHSFP010000007">
    <property type="protein sequence ID" value="MFC4531670.1"/>
    <property type="molecule type" value="Genomic_DNA"/>
</dbReference>
<dbReference type="Pfam" id="PF18944">
    <property type="entry name" value="DUF5691"/>
    <property type="match status" value="2"/>
</dbReference>
<dbReference type="InterPro" id="IPR043746">
    <property type="entry name" value="DUF5691"/>
</dbReference>
<dbReference type="Proteomes" id="UP001596004">
    <property type="component" value="Unassembled WGS sequence"/>
</dbReference>
<feature type="compositionally biased region" description="Gly residues" evidence="1">
    <location>
        <begin position="164"/>
        <end position="187"/>
    </location>
</feature>
<sequence length="575" mass="59994">MITVDEWERLVSAALVGTDRRPVPDLLGQAAAHTAGARAGQRLHRGEPLPVAAAEEQPLVPRAAGERVARILGGEHPRLLPEWLEAAAARGYRLPPKVVPSVLDQGLRDRSLRSPIGVLAGARGRWLASLNPSWAYLLQEASAHLPTSTAGLVPGGDSVPAGGPMPGSGSPGGGSVPAGGSIPGGGSVPPAGCVPAGGSPGGGSVPGDGSVPGGSAPGGGATLGDGSGSPPGSGDGGGTGSEGTGEASAGEGAPSTDESVQTHPLWEFGTRGDRLAYLRNLRRADPAGARSLLERGWETESPEDRAAFVHAMDEGLSMADEPFLEAALDDRRREVRSQAADLLTRLPDSRLGRRMAERAARCLRLSGDRLVAEPPAACDAAMERDGVRARAPGGAGQRSWWLQQVVAHTPLRFWTDHFGRTAKQIVALNTGDWSREIRLGWERAAVLQNDATWARALFAVEPLTDLLAVLPPGERADKAAELVRDQPVDGQLIMMLGGVPAPWGAALAKAVLEKILDTVERQPWNLGELVRLAGERIDPGLHAIAARLSLEPSVQEVAATLRFRFDMLAELEAAE</sequence>
<feature type="compositionally biased region" description="Low complexity" evidence="1">
    <location>
        <begin position="188"/>
        <end position="197"/>
    </location>
</feature>
<evidence type="ECO:0000256" key="1">
    <source>
        <dbReference type="SAM" id="MobiDB-lite"/>
    </source>
</evidence>
<evidence type="ECO:0000313" key="3">
    <source>
        <dbReference type="Proteomes" id="UP001596004"/>
    </source>
</evidence>
<feature type="compositionally biased region" description="Gly residues" evidence="1">
    <location>
        <begin position="198"/>
        <end position="243"/>
    </location>
</feature>
<keyword evidence="3" id="KW-1185">Reference proteome</keyword>
<feature type="region of interest" description="Disordered" evidence="1">
    <location>
        <begin position="148"/>
        <end position="267"/>
    </location>
</feature>
<dbReference type="RefSeq" id="WP_380840328.1">
    <property type="nucleotide sequence ID" value="NZ_JBHSFP010000007.1"/>
</dbReference>
<reference evidence="3" key="1">
    <citation type="journal article" date="2019" name="Int. J. Syst. Evol. Microbiol.">
        <title>The Global Catalogue of Microorganisms (GCM) 10K type strain sequencing project: providing services to taxonomists for standard genome sequencing and annotation.</title>
        <authorList>
            <consortium name="The Broad Institute Genomics Platform"/>
            <consortium name="The Broad Institute Genome Sequencing Center for Infectious Disease"/>
            <person name="Wu L."/>
            <person name="Ma J."/>
        </authorList>
    </citation>
    <scope>NUCLEOTIDE SEQUENCE [LARGE SCALE GENOMIC DNA]</scope>
    <source>
        <strain evidence="3">CGMCC 4.7132</strain>
    </source>
</reference>
<gene>
    <name evidence="2" type="ORF">ACFO60_12915</name>
</gene>
<protein>
    <submittedName>
        <fullName evidence="2">DUF5691 domain-containing protein</fullName>
    </submittedName>
</protein>
<comment type="caution">
    <text evidence="2">The sequence shown here is derived from an EMBL/GenBank/DDBJ whole genome shotgun (WGS) entry which is preliminary data.</text>
</comment>
<evidence type="ECO:0000313" key="2">
    <source>
        <dbReference type="EMBL" id="MFC4531670.1"/>
    </source>
</evidence>
<accession>A0ABV9CFX1</accession>
<name>A0ABV9CFX1_9ACTN</name>
<organism evidence="2 3">
    <name type="scientific">Sphaerisporangium dianthi</name>
    <dbReference type="NCBI Taxonomy" id="1436120"/>
    <lineage>
        <taxon>Bacteria</taxon>
        <taxon>Bacillati</taxon>
        <taxon>Actinomycetota</taxon>
        <taxon>Actinomycetes</taxon>
        <taxon>Streptosporangiales</taxon>
        <taxon>Streptosporangiaceae</taxon>
        <taxon>Sphaerisporangium</taxon>
    </lineage>
</organism>
<proteinExistence type="predicted"/>
<feature type="compositionally biased region" description="Low complexity" evidence="1">
    <location>
        <begin position="244"/>
        <end position="256"/>
    </location>
</feature>